<feature type="domain" description="KRR1 small subunit processome component first KH" evidence="10">
    <location>
        <begin position="43"/>
        <end position="123"/>
    </location>
</feature>
<dbReference type="InterPro" id="IPR048550">
    <property type="entry name" value="KRR1-like_KH1_euk"/>
</dbReference>
<comment type="caution">
    <text evidence="12">The sequence shown here is derived from an EMBL/GenBank/DDBJ whole genome shotgun (WGS) entry which is preliminary data.</text>
</comment>
<evidence type="ECO:0000256" key="3">
    <source>
        <dbReference type="ARBA" id="ARBA00022517"/>
    </source>
</evidence>
<dbReference type="Pfam" id="PF21800">
    <property type="entry name" value="KH_KRR1_2nd"/>
    <property type="match status" value="1"/>
</dbReference>
<feature type="domain" description="KRR1 small subunit processome component second KH" evidence="11">
    <location>
        <begin position="126"/>
        <end position="214"/>
    </location>
</feature>
<keyword evidence="13" id="KW-1185">Reference proteome</keyword>
<comment type="similarity">
    <text evidence="2 8">Belongs to the KRR1 family.</text>
</comment>
<evidence type="ECO:0000256" key="2">
    <source>
        <dbReference type="ARBA" id="ARBA00009344"/>
    </source>
</evidence>
<evidence type="ECO:0000256" key="9">
    <source>
        <dbReference type="SAM" id="MobiDB-lite"/>
    </source>
</evidence>
<evidence type="ECO:0000256" key="7">
    <source>
        <dbReference type="ARBA" id="ARBA00023274"/>
    </source>
</evidence>
<keyword evidence="3 8" id="KW-0690">Ribosome biogenesis</keyword>
<dbReference type="PANTHER" id="PTHR12581:SF0">
    <property type="entry name" value="KRR1 SMALL SUBUNIT PROCESSOME COMPONENT HOMOLOG"/>
    <property type="match status" value="1"/>
</dbReference>
<evidence type="ECO:0000256" key="5">
    <source>
        <dbReference type="ARBA" id="ARBA00022884"/>
    </source>
</evidence>
<organism evidence="12 13">
    <name type="scientific">Chionoecetes opilio</name>
    <name type="common">Atlantic snow crab</name>
    <name type="synonym">Cancer opilio</name>
    <dbReference type="NCBI Taxonomy" id="41210"/>
    <lineage>
        <taxon>Eukaryota</taxon>
        <taxon>Metazoa</taxon>
        <taxon>Ecdysozoa</taxon>
        <taxon>Arthropoda</taxon>
        <taxon>Crustacea</taxon>
        <taxon>Multicrustacea</taxon>
        <taxon>Malacostraca</taxon>
        <taxon>Eumalacostraca</taxon>
        <taxon>Eucarida</taxon>
        <taxon>Decapoda</taxon>
        <taxon>Pleocyemata</taxon>
        <taxon>Brachyura</taxon>
        <taxon>Eubrachyura</taxon>
        <taxon>Majoidea</taxon>
        <taxon>Majidae</taxon>
        <taxon>Chionoecetes</taxon>
    </lineage>
</organism>
<evidence type="ECO:0000259" key="10">
    <source>
        <dbReference type="Pfam" id="PF17903"/>
    </source>
</evidence>
<dbReference type="FunFam" id="3.30.1370.10:FF:000014">
    <property type="entry name" value="KRR1 small subunit processome component"/>
    <property type="match status" value="1"/>
</dbReference>
<gene>
    <name evidence="12" type="primary">dbe</name>
    <name evidence="12" type="ORF">GWK47_009919</name>
</gene>
<dbReference type="EMBL" id="JACEEZ010018929">
    <property type="protein sequence ID" value="KAG0716357.1"/>
    <property type="molecule type" value="Genomic_DNA"/>
</dbReference>
<evidence type="ECO:0000256" key="1">
    <source>
        <dbReference type="ARBA" id="ARBA00004604"/>
    </source>
</evidence>
<dbReference type="InterPro" id="IPR041174">
    <property type="entry name" value="KRR1-like_KH1"/>
</dbReference>
<evidence type="ECO:0000256" key="4">
    <source>
        <dbReference type="ARBA" id="ARBA00022552"/>
    </source>
</evidence>
<feature type="compositionally biased region" description="Basic and acidic residues" evidence="9">
    <location>
        <begin position="287"/>
        <end position="299"/>
    </location>
</feature>
<dbReference type="PANTHER" id="PTHR12581">
    <property type="entry name" value="HIV-1 REV BINDING PROTEIN 2, 3"/>
    <property type="match status" value="1"/>
</dbReference>
<dbReference type="Gene3D" id="3.30.1370.10">
    <property type="entry name" value="K Homology domain, type 1"/>
    <property type="match status" value="2"/>
</dbReference>
<feature type="region of interest" description="Disordered" evidence="9">
    <location>
        <begin position="237"/>
        <end position="259"/>
    </location>
</feature>
<evidence type="ECO:0000313" key="12">
    <source>
        <dbReference type="EMBL" id="KAG0716357.1"/>
    </source>
</evidence>
<dbReference type="Pfam" id="PF17903">
    <property type="entry name" value="KH_KRR1_1st"/>
    <property type="match status" value="1"/>
</dbReference>
<keyword evidence="7 8" id="KW-0687">Ribonucleoprotein</keyword>
<dbReference type="GO" id="GO:0003723">
    <property type="term" value="F:RNA binding"/>
    <property type="evidence" value="ECO:0007669"/>
    <property type="project" value="UniProtKB-KW"/>
</dbReference>
<dbReference type="AlphaFoldDB" id="A0A8J5CQM6"/>
<keyword evidence="4 8" id="KW-0698">rRNA processing</keyword>
<sequence>MTNMSAEDEGEAEAPSGPVENAWSIKVPEFKKGDMRSHLLEESNFSVLFPKYREKYLKECWSLLQKTLNDYGIKAELDLIEGRMTVSTTRKTWDPYIIIKARDIIVMLGRSVPVEQALRVLKDDVTYELIKIRNLVRNKDRYVKRRQRLVGGNGTTLKALELLTNCYVLVQGATVAAIGPHKGVLQVVRVVKDTMNNIHPVYLLKALMIKRQLMQDPNLKNEDWARFIPNFVPKNVQRKKPHKVRKTKKEYTPFPPAPMERKVDKEMAEGKYFMDQEEKKRTKKRKITDEMKNEAANRQKEKRAKAFVAPEEPKYKPPTTNVNTKVDVEALKKKVKKKKKL</sequence>
<dbReference type="GO" id="GO:0032040">
    <property type="term" value="C:small-subunit processome"/>
    <property type="evidence" value="ECO:0007669"/>
    <property type="project" value="TreeGrafter"/>
</dbReference>
<dbReference type="CDD" id="cd22394">
    <property type="entry name" value="KH-I_KRR1_rpt2"/>
    <property type="match status" value="1"/>
</dbReference>
<comment type="subunit">
    <text evidence="8">Component of the ribosomal small subunit (SSU) processome.</text>
</comment>
<dbReference type="Proteomes" id="UP000770661">
    <property type="component" value="Unassembled WGS sequence"/>
</dbReference>
<evidence type="ECO:0000259" key="11">
    <source>
        <dbReference type="Pfam" id="PF21800"/>
    </source>
</evidence>
<dbReference type="OrthoDB" id="441223at2759"/>
<comment type="subcellular location">
    <subcellularLocation>
        <location evidence="1 8">Nucleus</location>
        <location evidence="1 8">Nucleolus</location>
    </subcellularLocation>
</comment>
<dbReference type="SUPFAM" id="SSF54791">
    <property type="entry name" value="Eukaryotic type KH-domain (KH-domain type I)"/>
    <property type="match status" value="1"/>
</dbReference>
<feature type="compositionally biased region" description="Basic residues" evidence="9">
    <location>
        <begin position="237"/>
        <end position="248"/>
    </location>
</feature>
<dbReference type="CDD" id="cd22393">
    <property type="entry name" value="KH-I_KRR1_rpt1"/>
    <property type="match status" value="1"/>
</dbReference>
<name>A0A8J5CQM6_CHIOP</name>
<dbReference type="InterPro" id="IPR024166">
    <property type="entry name" value="rRNA_assembly_KRR1"/>
</dbReference>
<feature type="region of interest" description="Disordered" evidence="9">
    <location>
        <begin position="273"/>
        <end position="321"/>
    </location>
</feature>
<dbReference type="InterPro" id="IPR036612">
    <property type="entry name" value="KH_dom_type_1_sf"/>
</dbReference>
<dbReference type="InterPro" id="IPR048549">
    <property type="entry name" value="KRR1-like_KH2_euk"/>
</dbReference>
<reference evidence="12" key="1">
    <citation type="submission" date="2020-07" db="EMBL/GenBank/DDBJ databases">
        <title>The High-quality genome of the commercially important snow crab, Chionoecetes opilio.</title>
        <authorList>
            <person name="Jeong J.-H."/>
            <person name="Ryu S."/>
        </authorList>
    </citation>
    <scope>NUCLEOTIDE SEQUENCE</scope>
    <source>
        <strain evidence="12">MADBK_172401_WGS</strain>
        <tissue evidence="12">Digestive gland</tissue>
    </source>
</reference>
<comment type="function">
    <text evidence="8">Required for 40S ribosome biogenesis. Involved in nucleolar processing of pre-18S ribosomal RNA and ribosome assembly.</text>
</comment>
<dbReference type="GO" id="GO:0006364">
    <property type="term" value="P:rRNA processing"/>
    <property type="evidence" value="ECO:0007669"/>
    <property type="project" value="UniProtKB-KW"/>
</dbReference>
<dbReference type="PIRSF" id="PIRSF006515">
    <property type="entry name" value="KRR1"/>
    <property type="match status" value="1"/>
</dbReference>
<keyword evidence="5 8" id="KW-0694">RNA-binding</keyword>
<keyword evidence="6 8" id="KW-0539">Nucleus</keyword>
<evidence type="ECO:0000256" key="6">
    <source>
        <dbReference type="ARBA" id="ARBA00023242"/>
    </source>
</evidence>
<proteinExistence type="inferred from homology"/>
<accession>A0A8J5CQM6</accession>
<evidence type="ECO:0000256" key="8">
    <source>
        <dbReference type="PIRNR" id="PIRNR006515"/>
    </source>
</evidence>
<protein>
    <recommendedName>
        <fullName evidence="8">KRR1 small subunit processome component</fullName>
    </recommendedName>
    <alternativeName>
        <fullName evidence="8">KRR-R motif-containing protein 1</fullName>
    </alternativeName>
</protein>
<dbReference type="InterPro" id="IPR048548">
    <property type="entry name" value="KRR1-like_KH2"/>
</dbReference>
<evidence type="ECO:0000313" key="13">
    <source>
        <dbReference type="Proteomes" id="UP000770661"/>
    </source>
</evidence>